<dbReference type="GO" id="GO:0034450">
    <property type="term" value="F:ubiquitin-ubiquitin ligase activity"/>
    <property type="evidence" value="ECO:0007669"/>
    <property type="project" value="InterPro"/>
</dbReference>
<dbReference type="GO" id="GO:0036503">
    <property type="term" value="P:ERAD pathway"/>
    <property type="evidence" value="ECO:0007669"/>
    <property type="project" value="InterPro"/>
</dbReference>
<reference evidence="1" key="1">
    <citation type="journal article" date="2017" name="Nature">
        <title>The sunflower genome provides insights into oil metabolism, flowering and Asterid evolution.</title>
        <authorList>
            <person name="Badouin H."/>
            <person name="Gouzy J."/>
            <person name="Grassa C.J."/>
            <person name="Murat F."/>
            <person name="Staton S.E."/>
            <person name="Cottret L."/>
            <person name="Lelandais-Briere C."/>
            <person name="Owens G.L."/>
            <person name="Carrere S."/>
            <person name="Mayjonade B."/>
            <person name="Legrand L."/>
            <person name="Gill N."/>
            <person name="Kane N.C."/>
            <person name="Bowers J.E."/>
            <person name="Hubner S."/>
            <person name="Bellec A."/>
            <person name="Berard A."/>
            <person name="Berges H."/>
            <person name="Blanchet N."/>
            <person name="Boniface M.C."/>
            <person name="Brunel D."/>
            <person name="Catrice O."/>
            <person name="Chaidir N."/>
            <person name="Claudel C."/>
            <person name="Donnadieu C."/>
            <person name="Faraut T."/>
            <person name="Fievet G."/>
            <person name="Helmstetter N."/>
            <person name="King M."/>
            <person name="Knapp S.J."/>
            <person name="Lai Z."/>
            <person name="Le Paslier M.C."/>
            <person name="Lippi Y."/>
            <person name="Lorenzon L."/>
            <person name="Mandel J.R."/>
            <person name="Marage G."/>
            <person name="Marchand G."/>
            <person name="Marquand E."/>
            <person name="Bret-Mestries E."/>
            <person name="Morien E."/>
            <person name="Nambeesan S."/>
            <person name="Nguyen T."/>
            <person name="Pegot-Espagnet P."/>
            <person name="Pouilly N."/>
            <person name="Raftis F."/>
            <person name="Sallet E."/>
            <person name="Schiex T."/>
            <person name="Thomas J."/>
            <person name="Vandecasteele C."/>
            <person name="Vares D."/>
            <person name="Vear F."/>
            <person name="Vautrin S."/>
            <person name="Crespi M."/>
            <person name="Mangin B."/>
            <person name="Burke J.M."/>
            <person name="Salse J."/>
            <person name="Munos S."/>
            <person name="Vincourt P."/>
            <person name="Rieseberg L.H."/>
            <person name="Langlade N.B."/>
        </authorList>
    </citation>
    <scope>NUCLEOTIDE SEQUENCE</scope>
    <source>
        <tissue evidence="1">Leaves</tissue>
    </source>
</reference>
<dbReference type="PANTHER" id="PTHR13931">
    <property type="entry name" value="UBIQUITINATION FACTOR E4"/>
    <property type="match status" value="1"/>
</dbReference>
<sequence>MTNDSQIVYLQITAAEILSEGSHLKLSRDLIKRVLVDRLSGNFASAEPPFQYLIEIYRHVCEEQKKIVNMKDKLVRAHMETVVNQAKKLSVSYCRIHLSNPDMFPDKDRSRFNVSPLLSLVFGEVSSSTNTYGGGPIGGSVGACPGFIYELFRDLDYESVEPRLKQLYEDLRGIVYRRWRVQGGGGGGGR</sequence>
<evidence type="ECO:0000313" key="2">
    <source>
        <dbReference type="Proteomes" id="UP000215914"/>
    </source>
</evidence>
<dbReference type="GO" id="GO:0000151">
    <property type="term" value="C:ubiquitin ligase complex"/>
    <property type="evidence" value="ECO:0007669"/>
    <property type="project" value="InterPro"/>
</dbReference>
<dbReference type="InterPro" id="IPR045132">
    <property type="entry name" value="UBE4"/>
</dbReference>
<evidence type="ECO:0000313" key="1">
    <source>
        <dbReference type="EMBL" id="KAF5774004.1"/>
    </source>
</evidence>
<name>A0A9K3EL99_HELAN</name>
<dbReference type="PANTHER" id="PTHR13931:SF2">
    <property type="entry name" value="UBIQUITIN CONJUGATION FACTOR E4 B"/>
    <property type="match status" value="1"/>
</dbReference>
<accession>A0A9K3EL99</accession>
<keyword evidence="2" id="KW-1185">Reference proteome</keyword>
<dbReference type="Gramene" id="mRNA:HanXRQr2_Chr13g0595251">
    <property type="protein sequence ID" value="CDS:HanXRQr2_Chr13g0595251.1"/>
    <property type="gene ID" value="HanXRQr2_Chr13g0595251"/>
</dbReference>
<protein>
    <submittedName>
        <fullName evidence="1">Uncharacterized protein</fullName>
    </submittedName>
</protein>
<organism evidence="1 2">
    <name type="scientific">Helianthus annuus</name>
    <name type="common">Common sunflower</name>
    <dbReference type="NCBI Taxonomy" id="4232"/>
    <lineage>
        <taxon>Eukaryota</taxon>
        <taxon>Viridiplantae</taxon>
        <taxon>Streptophyta</taxon>
        <taxon>Embryophyta</taxon>
        <taxon>Tracheophyta</taxon>
        <taxon>Spermatophyta</taxon>
        <taxon>Magnoliopsida</taxon>
        <taxon>eudicotyledons</taxon>
        <taxon>Gunneridae</taxon>
        <taxon>Pentapetalae</taxon>
        <taxon>asterids</taxon>
        <taxon>campanulids</taxon>
        <taxon>Asterales</taxon>
        <taxon>Asteraceae</taxon>
        <taxon>Asteroideae</taxon>
        <taxon>Heliantheae alliance</taxon>
        <taxon>Heliantheae</taxon>
        <taxon>Helianthus</taxon>
    </lineage>
</organism>
<gene>
    <name evidence="1" type="ORF">HanXRQr2_Chr13g0595251</name>
</gene>
<comment type="caution">
    <text evidence="1">The sequence shown here is derived from an EMBL/GenBank/DDBJ whole genome shotgun (WGS) entry which is preliminary data.</text>
</comment>
<proteinExistence type="predicted"/>
<dbReference type="AlphaFoldDB" id="A0A9K3EL99"/>
<reference evidence="1" key="2">
    <citation type="submission" date="2020-06" db="EMBL/GenBank/DDBJ databases">
        <title>Helianthus annuus Genome sequencing and assembly Release 2.</title>
        <authorList>
            <person name="Gouzy J."/>
            <person name="Langlade N."/>
            <person name="Munos S."/>
        </authorList>
    </citation>
    <scope>NUCLEOTIDE SEQUENCE</scope>
    <source>
        <tissue evidence="1">Leaves</tissue>
    </source>
</reference>
<dbReference type="EMBL" id="MNCJ02000328">
    <property type="protein sequence ID" value="KAF5774004.1"/>
    <property type="molecule type" value="Genomic_DNA"/>
</dbReference>
<dbReference type="Proteomes" id="UP000215914">
    <property type="component" value="Unassembled WGS sequence"/>
</dbReference>